<keyword evidence="4" id="KW-1185">Reference proteome</keyword>
<feature type="transmembrane region" description="Helical" evidence="1">
    <location>
        <begin position="30"/>
        <end position="51"/>
    </location>
</feature>
<dbReference type="Proteomes" id="UP000285951">
    <property type="component" value="Unassembled WGS sequence"/>
</dbReference>
<dbReference type="OrthoDB" id="1121940at2"/>
<evidence type="ECO:0000313" key="2">
    <source>
        <dbReference type="EMBL" id="MUP38300.1"/>
    </source>
</evidence>
<evidence type="ECO:0000313" key="4">
    <source>
        <dbReference type="Proteomes" id="UP000285951"/>
    </source>
</evidence>
<evidence type="ECO:0000313" key="3">
    <source>
        <dbReference type="EMBL" id="MVB07505.1"/>
    </source>
</evidence>
<gene>
    <name evidence="3" type="ORF">DWB62_010790</name>
    <name evidence="2" type="ORF">GNY23_10790</name>
</gene>
<protein>
    <submittedName>
        <fullName evidence="2">Uncharacterized protein</fullName>
    </submittedName>
</protein>
<sequence>MNNSKISQDTNGMGSFIDKLKREDNNLQKIFKILKITYIVLLIIYIPIFYFEIEKGGLFQVVKVVFIALGFSTFLFVFAYAQKKIKKISYAEPTLILLKKTEKRYRPFHLLDLASIPAFIFLVIGLGLSKKTFLATKEFFSSDLNLSAYLIEARQFLFSGEHWFKMLAKTVNEFPMIIVFMVTGMLIFIFVISFLAGYLLWVSKYKPIRDNALELIKEIEN</sequence>
<dbReference type="AlphaFoldDB" id="A0A7M4D6M1"/>
<keyword evidence="1" id="KW-0472">Membrane</keyword>
<keyword evidence="1" id="KW-0812">Transmembrane</keyword>
<dbReference type="Proteomes" id="UP000462449">
    <property type="component" value="Unassembled WGS sequence"/>
</dbReference>
<name>A0A7M4D6M1_9BACT</name>
<reference evidence="3 4" key="1">
    <citation type="submission" date="2019-11" db="EMBL/GenBank/DDBJ databases">
        <title>Draft genome sequence of Labilibaculum sp. strain SYP isolated from Black Sea.</title>
        <authorList>
            <person name="Yadav S."/>
            <person name="Villanueva L."/>
        </authorList>
    </citation>
    <scope>NUCLEOTIDE SEQUENCE [LARGE SCALE GENOMIC DNA]</scope>
    <source>
        <strain evidence="3 4">44</strain>
    </source>
</reference>
<reference evidence="2 5" key="2">
    <citation type="submission" date="2019-12" db="EMBL/GenBank/DDBJ databases">
        <title>Draft genome sequence of Labilibaculum sp. strain 44 isolated from deep waters of Black Sea.</title>
        <authorList>
            <person name="Yadav S."/>
            <person name="Villanueva L."/>
        </authorList>
    </citation>
    <scope>NUCLEOTIDE SEQUENCE [LARGE SCALE GENOMIC DNA]</scope>
    <source>
        <strain evidence="2 5">44</strain>
    </source>
</reference>
<accession>A0A7M4D6M1</accession>
<dbReference type="EMBL" id="WOTW01000022">
    <property type="protein sequence ID" value="MUP38300.1"/>
    <property type="molecule type" value="Genomic_DNA"/>
</dbReference>
<dbReference type="EMBL" id="QTZN02000022">
    <property type="protein sequence ID" value="MVB07505.1"/>
    <property type="molecule type" value="Genomic_DNA"/>
</dbReference>
<organism evidence="2 5">
    <name type="scientific">Labilibaculum euxinus</name>
    <dbReference type="NCBI Taxonomy" id="2686357"/>
    <lineage>
        <taxon>Bacteria</taxon>
        <taxon>Pseudomonadati</taxon>
        <taxon>Bacteroidota</taxon>
        <taxon>Bacteroidia</taxon>
        <taxon>Marinilabiliales</taxon>
        <taxon>Marinifilaceae</taxon>
        <taxon>Labilibaculum</taxon>
    </lineage>
</organism>
<keyword evidence="1" id="KW-1133">Transmembrane helix</keyword>
<feature type="transmembrane region" description="Helical" evidence="1">
    <location>
        <begin position="108"/>
        <end position="128"/>
    </location>
</feature>
<evidence type="ECO:0000256" key="1">
    <source>
        <dbReference type="SAM" id="Phobius"/>
    </source>
</evidence>
<feature type="transmembrane region" description="Helical" evidence="1">
    <location>
        <begin position="174"/>
        <end position="201"/>
    </location>
</feature>
<feature type="transmembrane region" description="Helical" evidence="1">
    <location>
        <begin position="57"/>
        <end position="81"/>
    </location>
</feature>
<evidence type="ECO:0000313" key="5">
    <source>
        <dbReference type="Proteomes" id="UP000462449"/>
    </source>
</evidence>
<proteinExistence type="predicted"/>
<dbReference type="RefSeq" id="WP_156195964.1">
    <property type="nucleotide sequence ID" value="NZ_QTZN02000022.1"/>
</dbReference>
<comment type="caution">
    <text evidence="2">The sequence shown here is derived from an EMBL/GenBank/DDBJ whole genome shotgun (WGS) entry which is preliminary data.</text>
</comment>